<name>A0A0F9HS61_9ZZZZ</name>
<comment type="caution">
    <text evidence="1">The sequence shown here is derived from an EMBL/GenBank/DDBJ whole genome shotgun (WGS) entry which is preliminary data.</text>
</comment>
<gene>
    <name evidence="1" type="ORF">LCGC14_1963910</name>
</gene>
<organism evidence="1">
    <name type="scientific">marine sediment metagenome</name>
    <dbReference type="NCBI Taxonomy" id="412755"/>
    <lineage>
        <taxon>unclassified sequences</taxon>
        <taxon>metagenomes</taxon>
        <taxon>ecological metagenomes</taxon>
    </lineage>
</organism>
<reference evidence="1" key="1">
    <citation type="journal article" date="2015" name="Nature">
        <title>Complex archaea that bridge the gap between prokaryotes and eukaryotes.</title>
        <authorList>
            <person name="Spang A."/>
            <person name="Saw J.H."/>
            <person name="Jorgensen S.L."/>
            <person name="Zaremba-Niedzwiedzka K."/>
            <person name="Martijn J."/>
            <person name="Lind A.E."/>
            <person name="van Eijk R."/>
            <person name="Schleper C."/>
            <person name="Guy L."/>
            <person name="Ettema T.J."/>
        </authorList>
    </citation>
    <scope>NUCLEOTIDE SEQUENCE</scope>
</reference>
<proteinExistence type="predicted"/>
<dbReference type="EMBL" id="LAZR01021675">
    <property type="protein sequence ID" value="KKL84525.1"/>
    <property type="molecule type" value="Genomic_DNA"/>
</dbReference>
<evidence type="ECO:0000313" key="1">
    <source>
        <dbReference type="EMBL" id="KKL84525.1"/>
    </source>
</evidence>
<protein>
    <submittedName>
        <fullName evidence="1">Uncharacterized protein</fullName>
    </submittedName>
</protein>
<accession>A0A0F9HS61</accession>
<sequence>MTEINYEVWATDMCTLLDAIEIAVNDGDLERVKTLVMGRFDLAEKNGLTFTIGGQAPPIQ</sequence>
<dbReference type="AlphaFoldDB" id="A0A0F9HS61"/>